<name>A0A2T0LAM8_9BACL</name>
<dbReference type="RefSeq" id="WP_245891658.1">
    <property type="nucleotide sequence ID" value="NZ_PVNE01000034.1"/>
</dbReference>
<organism evidence="1 2">
    <name type="scientific">Planifilum fimeticola</name>
    <dbReference type="NCBI Taxonomy" id="201975"/>
    <lineage>
        <taxon>Bacteria</taxon>
        <taxon>Bacillati</taxon>
        <taxon>Bacillota</taxon>
        <taxon>Bacilli</taxon>
        <taxon>Bacillales</taxon>
        <taxon>Thermoactinomycetaceae</taxon>
        <taxon>Planifilum</taxon>
    </lineage>
</organism>
<evidence type="ECO:0000313" key="1">
    <source>
        <dbReference type="EMBL" id="PRX38881.1"/>
    </source>
</evidence>
<dbReference type="AlphaFoldDB" id="A0A2T0LAM8"/>
<dbReference type="EMBL" id="PVNE01000034">
    <property type="protein sequence ID" value="PRX38881.1"/>
    <property type="molecule type" value="Genomic_DNA"/>
</dbReference>
<proteinExistence type="predicted"/>
<evidence type="ECO:0000313" key="2">
    <source>
        <dbReference type="Proteomes" id="UP000237797"/>
    </source>
</evidence>
<protein>
    <submittedName>
        <fullName evidence="1">Uncharacterized protein</fullName>
    </submittedName>
</protein>
<comment type="caution">
    <text evidence="1">The sequence shown here is derived from an EMBL/GenBank/DDBJ whole genome shotgun (WGS) entry which is preliminary data.</text>
</comment>
<sequence length="92" mass="10509">MRIHKIDWLSKESLEAEVTVTDGILKVICFAHPLTYPDGSRLREPIDCYGTTNIVRADDNEYKVEKLTEYFSYCIMGRLIDQNNGIVRVGGL</sequence>
<reference evidence="1 2" key="1">
    <citation type="submission" date="2018-03" db="EMBL/GenBank/DDBJ databases">
        <title>Genomic Encyclopedia of Archaeal and Bacterial Type Strains, Phase II (KMG-II): from individual species to whole genera.</title>
        <authorList>
            <person name="Goeker M."/>
        </authorList>
    </citation>
    <scope>NUCLEOTIDE SEQUENCE [LARGE SCALE GENOMIC DNA]</scope>
    <source>
        <strain evidence="1 2">DSM 44946</strain>
    </source>
</reference>
<gene>
    <name evidence="1" type="ORF">CLV97_13423</name>
</gene>
<accession>A0A2T0LAM8</accession>
<keyword evidence="2" id="KW-1185">Reference proteome</keyword>
<dbReference type="Proteomes" id="UP000237797">
    <property type="component" value="Unassembled WGS sequence"/>
</dbReference>